<evidence type="ECO:0000256" key="3">
    <source>
        <dbReference type="ARBA" id="ARBA00012438"/>
    </source>
</evidence>
<feature type="region of interest" description="Disordered" evidence="11">
    <location>
        <begin position="221"/>
        <end position="241"/>
    </location>
</feature>
<evidence type="ECO:0000256" key="12">
    <source>
        <dbReference type="SAM" id="Phobius"/>
    </source>
</evidence>
<dbReference type="PANTHER" id="PTHR45436:SF5">
    <property type="entry name" value="SENSOR HISTIDINE KINASE TRCS"/>
    <property type="match status" value="1"/>
</dbReference>
<dbReference type="SMART" id="SM00387">
    <property type="entry name" value="HATPase_c"/>
    <property type="match status" value="1"/>
</dbReference>
<dbReference type="EC" id="2.7.13.3" evidence="3"/>
<dbReference type="Pfam" id="PF00672">
    <property type="entry name" value="HAMP"/>
    <property type="match status" value="1"/>
</dbReference>
<evidence type="ECO:0000256" key="11">
    <source>
        <dbReference type="SAM" id="MobiDB-lite"/>
    </source>
</evidence>
<dbReference type="PANTHER" id="PTHR45436">
    <property type="entry name" value="SENSOR HISTIDINE KINASE YKOH"/>
    <property type="match status" value="1"/>
</dbReference>
<dbReference type="PRINTS" id="PR00344">
    <property type="entry name" value="BCTRLSENSOR"/>
</dbReference>
<evidence type="ECO:0000313" key="15">
    <source>
        <dbReference type="EMBL" id="MDF3837467.1"/>
    </source>
</evidence>
<proteinExistence type="predicted"/>
<gene>
    <name evidence="15" type="ORF">P3W85_31625</name>
</gene>
<organism evidence="15 16">
    <name type="scientific">Cupriavidus basilensis</name>
    <dbReference type="NCBI Taxonomy" id="68895"/>
    <lineage>
        <taxon>Bacteria</taxon>
        <taxon>Pseudomonadati</taxon>
        <taxon>Pseudomonadota</taxon>
        <taxon>Betaproteobacteria</taxon>
        <taxon>Burkholderiales</taxon>
        <taxon>Burkholderiaceae</taxon>
        <taxon>Cupriavidus</taxon>
    </lineage>
</organism>
<dbReference type="SMART" id="SM00388">
    <property type="entry name" value="HisKA"/>
    <property type="match status" value="1"/>
</dbReference>
<dbReference type="Gene3D" id="1.10.287.130">
    <property type="match status" value="1"/>
</dbReference>
<dbReference type="Proteomes" id="UP001216674">
    <property type="component" value="Unassembled WGS sequence"/>
</dbReference>
<dbReference type="InterPro" id="IPR003594">
    <property type="entry name" value="HATPase_dom"/>
</dbReference>
<feature type="domain" description="Histidine kinase" evidence="13">
    <location>
        <begin position="280"/>
        <end position="495"/>
    </location>
</feature>
<sequence>MKLNPDLSLTQRLSIVFSVLLLACCGASAWLQVRSNDMREKEVIQDLSRGLAGSIARNAALMDANGLKPDALRRLFGQLMVVNPSVEVYLLDRQGRIQGHDAPAGHLLRQQVDLRPVRRLLDGEPLPILGDDPRSASGRKVFSAAPLRVGGAEPAGYIYVVLMGEAHDQLAARASANSVLRTTLWSMALVALLGLLAGLMAFGLITRPLRRLTEAMRRFNADGAPDTQPRVPPVQRPPSASQRDEIAALEAAFAQMAERIAEQWRALTRQDQERRELVANISHDLRTPLTSLHGYLETLSLKAGALSEAERQRYLAIALAQSVKVGRLAQSLFELARLEHGIVQPALEDFSLVDLVQDVFQKFELPAEARHVQLRAGIPQRMPTVTADLGMIERVLTNLLDNAIRHTPAEGAIDVDLACHDGKVSVTVSDTGPGIPAALRDSLFQRPFSSGGAHRAGGLGLLIVQRMLQLHCSQIRLVERAGAGATFCFELPVAGGVPGAGNGKSRRA</sequence>
<dbReference type="InterPro" id="IPR005467">
    <property type="entry name" value="His_kinase_dom"/>
</dbReference>
<evidence type="ECO:0000256" key="8">
    <source>
        <dbReference type="ARBA" id="ARBA00022989"/>
    </source>
</evidence>
<reference evidence="15 16" key="1">
    <citation type="submission" date="2023-03" db="EMBL/GenBank/DDBJ databases">
        <title>Draft assemblies of triclosan tolerant bacteria isolated from returned activated sludge.</title>
        <authorList>
            <person name="Van Hamelsveld S."/>
        </authorList>
    </citation>
    <scope>NUCLEOTIDE SEQUENCE [LARGE SCALE GENOMIC DNA]</scope>
    <source>
        <strain evidence="15 16">GW210010_S58</strain>
    </source>
</reference>
<evidence type="ECO:0000256" key="10">
    <source>
        <dbReference type="ARBA" id="ARBA00023136"/>
    </source>
</evidence>
<evidence type="ECO:0000256" key="2">
    <source>
        <dbReference type="ARBA" id="ARBA00004370"/>
    </source>
</evidence>
<keyword evidence="5" id="KW-0808">Transferase</keyword>
<evidence type="ECO:0000256" key="1">
    <source>
        <dbReference type="ARBA" id="ARBA00000085"/>
    </source>
</evidence>
<comment type="caution">
    <text evidence="15">The sequence shown here is derived from an EMBL/GenBank/DDBJ whole genome shotgun (WGS) entry which is preliminary data.</text>
</comment>
<evidence type="ECO:0000259" key="14">
    <source>
        <dbReference type="PROSITE" id="PS50885"/>
    </source>
</evidence>
<evidence type="ECO:0000259" key="13">
    <source>
        <dbReference type="PROSITE" id="PS50109"/>
    </source>
</evidence>
<dbReference type="Pfam" id="PF02518">
    <property type="entry name" value="HATPase_c"/>
    <property type="match status" value="1"/>
</dbReference>
<dbReference type="CDD" id="cd06225">
    <property type="entry name" value="HAMP"/>
    <property type="match status" value="1"/>
</dbReference>
<dbReference type="PROSITE" id="PS50109">
    <property type="entry name" value="HIS_KIN"/>
    <property type="match status" value="1"/>
</dbReference>
<keyword evidence="6 12" id="KW-0812">Transmembrane</keyword>
<dbReference type="SUPFAM" id="SSF55874">
    <property type="entry name" value="ATPase domain of HSP90 chaperone/DNA topoisomerase II/histidine kinase"/>
    <property type="match status" value="1"/>
</dbReference>
<dbReference type="RefSeq" id="WP_276267667.1">
    <property type="nucleotide sequence ID" value="NZ_JARJLM010000510.1"/>
</dbReference>
<dbReference type="PROSITE" id="PS50885">
    <property type="entry name" value="HAMP"/>
    <property type="match status" value="1"/>
</dbReference>
<evidence type="ECO:0000256" key="9">
    <source>
        <dbReference type="ARBA" id="ARBA00023012"/>
    </source>
</evidence>
<dbReference type="CDD" id="cd00082">
    <property type="entry name" value="HisKA"/>
    <property type="match status" value="1"/>
</dbReference>
<evidence type="ECO:0000313" key="16">
    <source>
        <dbReference type="Proteomes" id="UP001216674"/>
    </source>
</evidence>
<keyword evidence="8 12" id="KW-1133">Transmembrane helix</keyword>
<dbReference type="SMART" id="SM00304">
    <property type="entry name" value="HAMP"/>
    <property type="match status" value="1"/>
</dbReference>
<dbReference type="InterPro" id="IPR003660">
    <property type="entry name" value="HAMP_dom"/>
</dbReference>
<dbReference type="InterPro" id="IPR036890">
    <property type="entry name" value="HATPase_C_sf"/>
</dbReference>
<keyword evidence="4" id="KW-0597">Phosphoprotein</keyword>
<comment type="catalytic activity">
    <reaction evidence="1">
        <text>ATP + protein L-histidine = ADP + protein N-phospho-L-histidine.</text>
        <dbReference type="EC" id="2.7.13.3"/>
    </reaction>
</comment>
<dbReference type="SUPFAM" id="SSF47384">
    <property type="entry name" value="Homodimeric domain of signal transducing histidine kinase"/>
    <property type="match status" value="1"/>
</dbReference>
<dbReference type="EMBL" id="JARJLM010000510">
    <property type="protein sequence ID" value="MDF3837467.1"/>
    <property type="molecule type" value="Genomic_DNA"/>
</dbReference>
<keyword evidence="16" id="KW-1185">Reference proteome</keyword>
<dbReference type="GO" id="GO:0016301">
    <property type="term" value="F:kinase activity"/>
    <property type="evidence" value="ECO:0007669"/>
    <property type="project" value="UniProtKB-KW"/>
</dbReference>
<comment type="subcellular location">
    <subcellularLocation>
        <location evidence="2">Membrane</location>
    </subcellularLocation>
</comment>
<name>A0ABT6AXW0_9BURK</name>
<dbReference type="InterPro" id="IPR036097">
    <property type="entry name" value="HisK_dim/P_sf"/>
</dbReference>
<keyword evidence="7 15" id="KW-0418">Kinase</keyword>
<dbReference type="CDD" id="cd00075">
    <property type="entry name" value="HATPase"/>
    <property type="match status" value="1"/>
</dbReference>
<feature type="domain" description="HAMP" evidence="14">
    <location>
        <begin position="203"/>
        <end position="265"/>
    </location>
</feature>
<dbReference type="Pfam" id="PF00512">
    <property type="entry name" value="HisKA"/>
    <property type="match status" value="1"/>
</dbReference>
<dbReference type="Gene3D" id="3.30.565.10">
    <property type="entry name" value="Histidine kinase-like ATPase, C-terminal domain"/>
    <property type="match status" value="1"/>
</dbReference>
<keyword evidence="10 12" id="KW-0472">Membrane</keyword>
<feature type="transmembrane region" description="Helical" evidence="12">
    <location>
        <begin position="184"/>
        <end position="206"/>
    </location>
</feature>
<dbReference type="InterPro" id="IPR004358">
    <property type="entry name" value="Sig_transdc_His_kin-like_C"/>
</dbReference>
<dbReference type="PROSITE" id="PS51257">
    <property type="entry name" value="PROKAR_LIPOPROTEIN"/>
    <property type="match status" value="1"/>
</dbReference>
<dbReference type="InterPro" id="IPR003661">
    <property type="entry name" value="HisK_dim/P_dom"/>
</dbReference>
<accession>A0ABT6AXW0</accession>
<evidence type="ECO:0000256" key="4">
    <source>
        <dbReference type="ARBA" id="ARBA00022553"/>
    </source>
</evidence>
<dbReference type="InterPro" id="IPR050428">
    <property type="entry name" value="TCS_sensor_his_kinase"/>
</dbReference>
<evidence type="ECO:0000256" key="5">
    <source>
        <dbReference type="ARBA" id="ARBA00022679"/>
    </source>
</evidence>
<evidence type="ECO:0000256" key="6">
    <source>
        <dbReference type="ARBA" id="ARBA00022692"/>
    </source>
</evidence>
<dbReference type="Gene3D" id="6.10.340.10">
    <property type="match status" value="1"/>
</dbReference>
<protein>
    <recommendedName>
        <fullName evidence="3">histidine kinase</fullName>
        <ecNumber evidence="3">2.7.13.3</ecNumber>
    </recommendedName>
</protein>
<evidence type="ECO:0000256" key="7">
    <source>
        <dbReference type="ARBA" id="ARBA00022777"/>
    </source>
</evidence>
<keyword evidence="9" id="KW-0902">Two-component regulatory system</keyword>